<proteinExistence type="predicted"/>
<dbReference type="Gene3D" id="3.40.50.300">
    <property type="entry name" value="P-loop containing nucleotide triphosphate hydrolases"/>
    <property type="match status" value="1"/>
</dbReference>
<dbReference type="Pfam" id="PF19263">
    <property type="entry name" value="DUF5906"/>
    <property type="match status" value="1"/>
</dbReference>
<dbReference type="SUPFAM" id="SSF52540">
    <property type="entry name" value="P-loop containing nucleoside triphosphate hydrolases"/>
    <property type="match status" value="1"/>
</dbReference>
<dbReference type="InterPro" id="IPR014015">
    <property type="entry name" value="Helicase_SF3_DNA-vir"/>
</dbReference>
<dbReference type="RefSeq" id="WP_386446841.1">
    <property type="nucleotide sequence ID" value="NZ_JBHSFH010000006.1"/>
</dbReference>
<evidence type="ECO:0000256" key="3">
    <source>
        <dbReference type="ARBA" id="ARBA00022840"/>
    </source>
</evidence>
<evidence type="ECO:0000256" key="2">
    <source>
        <dbReference type="ARBA" id="ARBA00022801"/>
    </source>
</evidence>
<keyword evidence="6" id="KW-1185">Reference proteome</keyword>
<feature type="domain" description="SF3 helicase" evidence="4">
    <location>
        <begin position="232"/>
        <end position="389"/>
    </location>
</feature>
<keyword evidence="2" id="KW-0378">Hydrolase</keyword>
<dbReference type="NCBIfam" id="TIGR01613">
    <property type="entry name" value="primase_Cterm"/>
    <property type="match status" value="1"/>
</dbReference>
<dbReference type="InterPro" id="IPR045455">
    <property type="entry name" value="NrS-1_pol-like_helicase"/>
</dbReference>
<dbReference type="Pfam" id="PF08706">
    <property type="entry name" value="D5_N"/>
    <property type="match status" value="1"/>
</dbReference>
<name>A0ABV9A8P4_9ACTN</name>
<dbReference type="EMBL" id="JBHSFH010000006">
    <property type="protein sequence ID" value="MFC4494923.1"/>
    <property type="molecule type" value="Genomic_DNA"/>
</dbReference>
<evidence type="ECO:0000313" key="6">
    <source>
        <dbReference type="Proteomes" id="UP001595997"/>
    </source>
</evidence>
<protein>
    <submittedName>
        <fullName evidence="5">Phage/plasmid primase, P4 family</fullName>
    </submittedName>
</protein>
<dbReference type="InterPro" id="IPR051620">
    <property type="entry name" value="ORF904-like_C"/>
</dbReference>
<sequence length="530" mass="57351">MTDFATELAAAVRTAEPVNAPAPDLTNPMLAQLAQLLAGSPGQMTDLVRTLQAQTAVEPVPTDLSDDSLAQMLLDGLGGHVHFDPAVGWAVFHPGAHTWSVSGKDGPINEAAATFLRGRRESWTKSLGPNADDKEFARIASLGSTAKRRNVVDAIKALPGVTLAAGTMAETFDQQHDLLAVRNGIVDLRTGLLRPGRPADMITRFVDVDYDPDARAPRWGAFLTEVFPNDAELPAYMQRLIGYGITGYTREQCFVNLYGQGANGKSVLINVLERIFAAFTGRCSFNIFLGDRAGGPESEVLKGARLAVASETNRTAVLNTAAIKEATGGDRLTVMPKYRDPYSYKPTCLIMLATNYLPRIKDADFGTWRRVKVIPFEARFERDQRDEGLEDFLVSEEAAGILAWAVQGSVQWFAEGLSDTASMAAAAEDYQRESDPLDGFLEQTFKLDDSEEGKGVKATTVFQAYGTWAAALGDPMFKQSQTLNSALLERYPSLSVKRTKAGRVIVGIRELTPAEQHGGPTGPGVMDGSE</sequence>
<dbReference type="InterPro" id="IPR027417">
    <property type="entry name" value="P-loop_NTPase"/>
</dbReference>
<dbReference type="SMART" id="SM00885">
    <property type="entry name" value="D5_N"/>
    <property type="match status" value="1"/>
</dbReference>
<dbReference type="PROSITE" id="PS51206">
    <property type="entry name" value="SF3_HELICASE_1"/>
    <property type="match status" value="1"/>
</dbReference>
<dbReference type="PANTHER" id="PTHR35372">
    <property type="entry name" value="ATP BINDING PROTEIN-RELATED"/>
    <property type="match status" value="1"/>
</dbReference>
<organism evidence="5 6">
    <name type="scientific">Streptomyces ovatisporus</name>
    <dbReference type="NCBI Taxonomy" id="1128682"/>
    <lineage>
        <taxon>Bacteria</taxon>
        <taxon>Bacillati</taxon>
        <taxon>Actinomycetota</taxon>
        <taxon>Actinomycetes</taxon>
        <taxon>Kitasatosporales</taxon>
        <taxon>Streptomycetaceae</taxon>
        <taxon>Streptomyces</taxon>
    </lineage>
</organism>
<accession>A0ABV9A8P4</accession>
<dbReference type="PANTHER" id="PTHR35372:SF2">
    <property type="entry name" value="SF3 HELICASE DOMAIN-CONTAINING PROTEIN"/>
    <property type="match status" value="1"/>
</dbReference>
<evidence type="ECO:0000259" key="4">
    <source>
        <dbReference type="PROSITE" id="PS51206"/>
    </source>
</evidence>
<comment type="caution">
    <text evidence="5">The sequence shown here is derived from an EMBL/GenBank/DDBJ whole genome shotgun (WGS) entry which is preliminary data.</text>
</comment>
<dbReference type="InterPro" id="IPR006500">
    <property type="entry name" value="Helicase_put_C_phage/plasmid"/>
</dbReference>
<evidence type="ECO:0000256" key="1">
    <source>
        <dbReference type="ARBA" id="ARBA00022741"/>
    </source>
</evidence>
<keyword evidence="1" id="KW-0547">Nucleotide-binding</keyword>
<keyword evidence="3" id="KW-0067">ATP-binding</keyword>
<reference evidence="6" key="1">
    <citation type="journal article" date="2019" name="Int. J. Syst. Evol. Microbiol.">
        <title>The Global Catalogue of Microorganisms (GCM) 10K type strain sequencing project: providing services to taxonomists for standard genome sequencing and annotation.</title>
        <authorList>
            <consortium name="The Broad Institute Genomics Platform"/>
            <consortium name="The Broad Institute Genome Sequencing Center for Infectious Disease"/>
            <person name="Wu L."/>
            <person name="Ma J."/>
        </authorList>
    </citation>
    <scope>NUCLEOTIDE SEQUENCE [LARGE SCALE GENOMIC DNA]</scope>
    <source>
        <strain evidence="6">CGMCC 4.7357</strain>
    </source>
</reference>
<gene>
    <name evidence="5" type="ORF">ACFPA8_12335</name>
</gene>
<dbReference type="InterPro" id="IPR014818">
    <property type="entry name" value="Phage/plasmid_primase_P4_C"/>
</dbReference>
<evidence type="ECO:0000313" key="5">
    <source>
        <dbReference type="EMBL" id="MFC4494923.1"/>
    </source>
</evidence>
<dbReference type="Proteomes" id="UP001595997">
    <property type="component" value="Unassembled WGS sequence"/>
</dbReference>